<sequence>MFRFVTQFPLNRQPPIARYLTMTTPRPGIPNISKTSVKFGLLKKLLFKGKEPVSVDQAASLPTAWSDKIKTYSSVERHLYRLEDIASQFA</sequence>
<accession>A0A2T6ZTJ2</accession>
<reference evidence="1 2" key="1">
    <citation type="submission" date="2017-04" db="EMBL/GenBank/DDBJ databases">
        <title>Draft genome sequence of Tuber borchii Vittad., a whitish edible truffle.</title>
        <authorList>
            <consortium name="DOE Joint Genome Institute"/>
            <person name="Murat C."/>
            <person name="Kuo A."/>
            <person name="Barry K.W."/>
            <person name="Clum A."/>
            <person name="Dockter R.B."/>
            <person name="Fauchery L."/>
            <person name="Iotti M."/>
            <person name="Kohler A."/>
            <person name="Labutti K."/>
            <person name="Lindquist E.A."/>
            <person name="Lipzen A."/>
            <person name="Ohm R.A."/>
            <person name="Wang M."/>
            <person name="Grigoriev I.V."/>
            <person name="Zambonelli A."/>
            <person name="Martin F.M."/>
        </authorList>
    </citation>
    <scope>NUCLEOTIDE SEQUENCE [LARGE SCALE GENOMIC DNA]</scope>
    <source>
        <strain evidence="1 2">Tbo3840</strain>
    </source>
</reference>
<evidence type="ECO:0000313" key="2">
    <source>
        <dbReference type="Proteomes" id="UP000244722"/>
    </source>
</evidence>
<dbReference type="AlphaFoldDB" id="A0A2T6ZTJ2"/>
<keyword evidence="2" id="KW-1185">Reference proteome</keyword>
<comment type="caution">
    <text evidence="1">The sequence shown here is derived from an EMBL/GenBank/DDBJ whole genome shotgun (WGS) entry which is preliminary data.</text>
</comment>
<dbReference type="Proteomes" id="UP000244722">
    <property type="component" value="Unassembled WGS sequence"/>
</dbReference>
<protein>
    <submittedName>
        <fullName evidence="1">Uncharacterized protein</fullName>
    </submittedName>
</protein>
<proteinExistence type="predicted"/>
<gene>
    <name evidence="1" type="ORF">B9Z19DRAFT_1126052</name>
</gene>
<dbReference type="EMBL" id="NESQ01000106">
    <property type="protein sequence ID" value="PUU78798.1"/>
    <property type="molecule type" value="Genomic_DNA"/>
</dbReference>
<name>A0A2T6ZTJ2_TUBBO</name>
<evidence type="ECO:0000313" key="1">
    <source>
        <dbReference type="EMBL" id="PUU78798.1"/>
    </source>
</evidence>
<organism evidence="1 2">
    <name type="scientific">Tuber borchii</name>
    <name type="common">White truffle</name>
    <dbReference type="NCBI Taxonomy" id="42251"/>
    <lineage>
        <taxon>Eukaryota</taxon>
        <taxon>Fungi</taxon>
        <taxon>Dikarya</taxon>
        <taxon>Ascomycota</taxon>
        <taxon>Pezizomycotina</taxon>
        <taxon>Pezizomycetes</taxon>
        <taxon>Pezizales</taxon>
        <taxon>Tuberaceae</taxon>
        <taxon>Tuber</taxon>
    </lineage>
</organism>